<dbReference type="EMBL" id="WOCA01000009">
    <property type="protein sequence ID" value="MUK89195.1"/>
    <property type="molecule type" value="Genomic_DNA"/>
</dbReference>
<protein>
    <submittedName>
        <fullName evidence="2">Alpha/beta fold hydrolase</fullName>
    </submittedName>
</protein>
<accession>A0A6N8FIB3</accession>
<dbReference type="RefSeq" id="WP_155669170.1">
    <property type="nucleotide sequence ID" value="NZ_WOCA01000009.1"/>
</dbReference>
<proteinExistence type="predicted"/>
<keyword evidence="3" id="KW-1185">Reference proteome</keyword>
<reference evidence="2 3" key="1">
    <citation type="submission" date="2019-11" db="EMBL/GenBank/DDBJ databases">
        <authorList>
            <person name="Li X."/>
        </authorList>
    </citation>
    <scope>NUCLEOTIDE SEQUENCE [LARGE SCALE GENOMIC DNA]</scope>
    <source>
        <strain evidence="2 3">L9</strain>
    </source>
</reference>
<dbReference type="SUPFAM" id="SSF53474">
    <property type="entry name" value="alpha/beta-Hydrolases"/>
    <property type="match status" value="1"/>
</dbReference>
<name>A0A6N8FIB3_9BACI</name>
<dbReference type="PANTHER" id="PTHR11614">
    <property type="entry name" value="PHOSPHOLIPASE-RELATED"/>
    <property type="match status" value="1"/>
</dbReference>
<dbReference type="GO" id="GO:0016787">
    <property type="term" value="F:hydrolase activity"/>
    <property type="evidence" value="ECO:0007669"/>
    <property type="project" value="UniProtKB-KW"/>
</dbReference>
<dbReference type="InterPro" id="IPR051044">
    <property type="entry name" value="MAG_DAG_Lipase"/>
</dbReference>
<comment type="caution">
    <text evidence="2">The sequence shown here is derived from an EMBL/GenBank/DDBJ whole genome shotgun (WGS) entry which is preliminary data.</text>
</comment>
<sequence length="300" mass="34629">MRDSFWLTTDDQTEIYLEKWYDPTIAPKAIVQLAHGMVEHIRRYDDFANFLLEHQIFVYGNDHRGHGETGKRQGLMGYLADEDGFHKTANDLVEITNYIKKEYTDTPLYLFGHSMGSFLVRYYIQQHSQLIDRVILSGTGYYSNISTFTGMKIASKLPPKEKSPLMNKIAFGGFNRKISHPKTNFDWLSRDDDIVHAYMEDPYNGFIPTARFFYDLMNGLHAIHNREKNKGIRQDLPILLISGDADPVGNFGQGVWKTANLLKNAGLNDVTTMLFEGGRHEILNEVNKQQVYESILRWIH</sequence>
<dbReference type="Proteomes" id="UP000469125">
    <property type="component" value="Unassembled WGS sequence"/>
</dbReference>
<dbReference type="AlphaFoldDB" id="A0A6N8FIB3"/>
<dbReference type="InterPro" id="IPR029058">
    <property type="entry name" value="AB_hydrolase_fold"/>
</dbReference>
<organism evidence="2 3">
    <name type="scientific">Ornithinibacillus caprae</name>
    <dbReference type="NCBI Taxonomy" id="2678566"/>
    <lineage>
        <taxon>Bacteria</taxon>
        <taxon>Bacillati</taxon>
        <taxon>Bacillota</taxon>
        <taxon>Bacilli</taxon>
        <taxon>Bacillales</taxon>
        <taxon>Bacillaceae</taxon>
        <taxon>Ornithinibacillus</taxon>
    </lineage>
</organism>
<dbReference type="InterPro" id="IPR022742">
    <property type="entry name" value="Hydrolase_4"/>
</dbReference>
<evidence type="ECO:0000313" key="3">
    <source>
        <dbReference type="Proteomes" id="UP000469125"/>
    </source>
</evidence>
<feature type="domain" description="Serine aminopeptidase S33" evidence="1">
    <location>
        <begin position="26"/>
        <end position="286"/>
    </location>
</feature>
<evidence type="ECO:0000313" key="2">
    <source>
        <dbReference type="EMBL" id="MUK89195.1"/>
    </source>
</evidence>
<keyword evidence="2" id="KW-0378">Hydrolase</keyword>
<gene>
    <name evidence="2" type="ORF">GMD78_12505</name>
</gene>
<dbReference type="Pfam" id="PF12146">
    <property type="entry name" value="Hydrolase_4"/>
    <property type="match status" value="1"/>
</dbReference>
<evidence type="ECO:0000259" key="1">
    <source>
        <dbReference type="Pfam" id="PF12146"/>
    </source>
</evidence>
<dbReference type="Gene3D" id="3.40.50.1820">
    <property type="entry name" value="alpha/beta hydrolase"/>
    <property type="match status" value="1"/>
</dbReference>